<evidence type="ECO:0000313" key="4">
    <source>
        <dbReference type="Proteomes" id="UP000293902"/>
    </source>
</evidence>
<evidence type="ECO:0000313" key="2">
    <source>
        <dbReference type="EMBL" id="RAM01661.1"/>
    </source>
</evidence>
<dbReference type="SUPFAM" id="SSF52540">
    <property type="entry name" value="P-loop containing nucleoside triphosphate hydrolases"/>
    <property type="match status" value="1"/>
</dbReference>
<dbReference type="Proteomes" id="UP000248798">
    <property type="component" value="Unassembled WGS sequence"/>
</dbReference>
<dbReference type="RefSeq" id="WP_111957294.1">
    <property type="nucleotide sequence ID" value="NZ_CP036313.1"/>
</dbReference>
<keyword evidence="4" id="KW-1185">Reference proteome</keyword>
<accession>A0A328FAI6</accession>
<evidence type="ECO:0008006" key="5">
    <source>
        <dbReference type="Google" id="ProtNLM"/>
    </source>
</evidence>
<evidence type="ECO:0000313" key="3">
    <source>
        <dbReference type="Proteomes" id="UP000248798"/>
    </source>
</evidence>
<dbReference type="Gene3D" id="3.40.50.300">
    <property type="entry name" value="P-loop containing nucleotide triphosphate hydrolases"/>
    <property type="match status" value="1"/>
</dbReference>
<dbReference type="Proteomes" id="UP000293902">
    <property type="component" value="Chromosome"/>
</dbReference>
<dbReference type="OrthoDB" id="3760425at2"/>
<gene>
    <name evidence="2" type="ORF">DO021_12855</name>
    <name evidence="1" type="ORF">EYB58_14920</name>
</gene>
<dbReference type="EMBL" id="QLNI01000024">
    <property type="protein sequence ID" value="RAM01661.1"/>
    <property type="molecule type" value="Genomic_DNA"/>
</dbReference>
<dbReference type="InterPro" id="IPR027417">
    <property type="entry name" value="P-loop_NTPase"/>
</dbReference>
<reference evidence="1 4" key="2">
    <citation type="submission" date="2019-02" db="EMBL/GenBank/DDBJ databases">
        <title>Complete genome sequence of Desulfobacter hydrogenophilus AcRS1.</title>
        <authorList>
            <person name="Marietou A."/>
            <person name="Lund M.B."/>
            <person name="Marshall I.P.G."/>
            <person name="Schreiber L."/>
            <person name="Jorgensen B."/>
        </authorList>
    </citation>
    <scope>NUCLEOTIDE SEQUENCE [LARGE SCALE GENOMIC DNA]</scope>
    <source>
        <strain evidence="1 4">AcRS1</strain>
    </source>
</reference>
<evidence type="ECO:0000313" key="1">
    <source>
        <dbReference type="EMBL" id="QBH14100.1"/>
    </source>
</evidence>
<sequence>MNPHKKLFIHIGPPKTATTSLQCYLQNLNIPNFVYGGIQQPRAKQNGSICSLIYKDILSGRNNNKKYIHEKLISYFENNNVVFLSEESFLVESPKLSWEERINRLAEYFSDFNPYIVLTLREPQKAIISYYCELYENLDYIYKKNYNCFLNSNYCDIYRYKYLYNFLITKFRHVKILHFTDLTDGKYDLNEFIDQEELISVKTKIQLTKQNTSIRNNSIHYAKPTSIKNKISQHLNFINRIKIAKKITGKGYKQRALYIIPNLKLKPKPLTVNFDAFDYSEFNQEYEKIKSQHNKNNAPHITNI</sequence>
<dbReference type="EMBL" id="CP036313">
    <property type="protein sequence ID" value="QBH14100.1"/>
    <property type="molecule type" value="Genomic_DNA"/>
</dbReference>
<dbReference type="AlphaFoldDB" id="A0A328FAI6"/>
<reference evidence="2 3" key="1">
    <citation type="submission" date="2018-06" db="EMBL/GenBank/DDBJ databases">
        <title>Complete Genome Sequence of Desulfobacter hydrogenophilus (DSM3380).</title>
        <authorList>
            <person name="Marietou A."/>
            <person name="Schreiber L."/>
            <person name="Marshall I."/>
            <person name="Jorgensen B."/>
        </authorList>
    </citation>
    <scope>NUCLEOTIDE SEQUENCE [LARGE SCALE GENOMIC DNA]</scope>
    <source>
        <strain evidence="2 3">DSM 3380</strain>
    </source>
</reference>
<protein>
    <recommendedName>
        <fullName evidence="5">Sulfotransferase domain-containing protein</fullName>
    </recommendedName>
</protein>
<organism evidence="2 3">
    <name type="scientific">Desulfobacter hydrogenophilus</name>
    <dbReference type="NCBI Taxonomy" id="2291"/>
    <lineage>
        <taxon>Bacteria</taxon>
        <taxon>Pseudomonadati</taxon>
        <taxon>Thermodesulfobacteriota</taxon>
        <taxon>Desulfobacteria</taxon>
        <taxon>Desulfobacterales</taxon>
        <taxon>Desulfobacteraceae</taxon>
        <taxon>Desulfobacter</taxon>
    </lineage>
</organism>
<proteinExistence type="predicted"/>
<name>A0A328FAI6_9BACT</name>